<dbReference type="PANTHER" id="PTHR12683:SF13">
    <property type="entry name" value="CDK-ACTIVATING KINASE ASSEMBLY FACTOR MAT1"/>
    <property type="match status" value="1"/>
</dbReference>
<evidence type="ECO:0000256" key="7">
    <source>
        <dbReference type="ARBA" id="ARBA00077380"/>
    </source>
</evidence>
<proteinExistence type="predicted"/>
<keyword evidence="5" id="KW-0539">Nucleus</keyword>
<dbReference type="PANTHER" id="PTHR12683">
    <property type="entry name" value="CDK-ACTIVATING KINASE ASSEMBLY FACTOR MAT1"/>
    <property type="match status" value="1"/>
</dbReference>
<gene>
    <name evidence="12" type="ORF">O3P69_008636</name>
</gene>
<reference evidence="12 13" key="1">
    <citation type="submission" date="2023-03" db="EMBL/GenBank/DDBJ databases">
        <title>High-quality genome of Scylla paramamosain provides insights in environmental adaptation.</title>
        <authorList>
            <person name="Zhang L."/>
        </authorList>
    </citation>
    <scope>NUCLEOTIDE SEQUENCE [LARGE SCALE GENOMIC DNA]</scope>
    <source>
        <strain evidence="12">LZ_2023a</strain>
        <tissue evidence="12">Muscle</tissue>
    </source>
</reference>
<dbReference type="NCBIfam" id="TIGR00570">
    <property type="entry name" value="cdk7"/>
    <property type="match status" value="1"/>
</dbReference>
<organism evidence="12 13">
    <name type="scientific">Scylla paramamosain</name>
    <name type="common">Mud crab</name>
    <dbReference type="NCBI Taxonomy" id="85552"/>
    <lineage>
        <taxon>Eukaryota</taxon>
        <taxon>Metazoa</taxon>
        <taxon>Ecdysozoa</taxon>
        <taxon>Arthropoda</taxon>
        <taxon>Crustacea</taxon>
        <taxon>Multicrustacea</taxon>
        <taxon>Malacostraca</taxon>
        <taxon>Eumalacostraca</taxon>
        <taxon>Eucarida</taxon>
        <taxon>Decapoda</taxon>
        <taxon>Pleocyemata</taxon>
        <taxon>Brachyura</taxon>
        <taxon>Eubrachyura</taxon>
        <taxon>Portunoidea</taxon>
        <taxon>Portunidae</taxon>
        <taxon>Portuninae</taxon>
        <taxon>Scylla</taxon>
    </lineage>
</organism>
<evidence type="ECO:0000256" key="5">
    <source>
        <dbReference type="ARBA" id="ARBA00023242"/>
    </source>
</evidence>
<evidence type="ECO:0000313" key="13">
    <source>
        <dbReference type="Proteomes" id="UP001487740"/>
    </source>
</evidence>
<evidence type="ECO:0000256" key="1">
    <source>
        <dbReference type="ARBA" id="ARBA00004123"/>
    </source>
</evidence>
<evidence type="ECO:0000256" key="9">
    <source>
        <dbReference type="ARBA" id="ARBA00083888"/>
    </source>
</evidence>
<feature type="domain" description="RING-type" evidence="11">
    <location>
        <begin position="54"/>
        <end position="98"/>
    </location>
</feature>
<dbReference type="GO" id="GO:0061575">
    <property type="term" value="F:cyclin-dependent protein serine/threonine kinase activator activity"/>
    <property type="evidence" value="ECO:0007669"/>
    <property type="project" value="InterPro"/>
</dbReference>
<dbReference type="FunFam" id="3.30.40.10:FF:000037">
    <property type="entry name" value="Cdk-activating kinase assembly factor MAT1, centre"/>
    <property type="match status" value="1"/>
</dbReference>
<dbReference type="GO" id="GO:0006357">
    <property type="term" value="P:regulation of transcription by RNA polymerase II"/>
    <property type="evidence" value="ECO:0007669"/>
    <property type="project" value="TreeGrafter"/>
</dbReference>
<dbReference type="InterPro" id="IPR017907">
    <property type="entry name" value="Znf_RING_CS"/>
</dbReference>
<dbReference type="AlphaFoldDB" id="A0AAW0SM35"/>
<evidence type="ECO:0000256" key="10">
    <source>
        <dbReference type="PROSITE-ProRule" id="PRU00175"/>
    </source>
</evidence>
<evidence type="ECO:0000313" key="12">
    <source>
        <dbReference type="EMBL" id="KAK8376049.1"/>
    </source>
</evidence>
<dbReference type="PROSITE" id="PS50089">
    <property type="entry name" value="ZF_RING_2"/>
    <property type="match status" value="1"/>
</dbReference>
<dbReference type="SMART" id="SM00184">
    <property type="entry name" value="RING"/>
    <property type="match status" value="1"/>
</dbReference>
<accession>A0AAW0SM35</accession>
<keyword evidence="3 10" id="KW-0863">Zinc-finger</keyword>
<sequence length="191" mass="22715">MKYQDITITTVPPNTHTHNQNTTAATTRNPSLNSFTGIYIRMGDYYDASYETQCPQCRSTKYRNPQMKLMVNVCGHPMCDSCVRMYFIKESAPCPECEIILKRSKFRVQIYEDPLVEKELAIRRKVMKVYNMSEDDFPTLEEWNAYLEEIEEIVYNITNDINKPEMEKKIENYEKQNKNEIRKKLWQKEPL</sequence>
<evidence type="ECO:0000256" key="3">
    <source>
        <dbReference type="ARBA" id="ARBA00022771"/>
    </source>
</evidence>
<dbReference type="InterPro" id="IPR001841">
    <property type="entry name" value="Znf_RING"/>
</dbReference>
<dbReference type="SUPFAM" id="SSF57850">
    <property type="entry name" value="RING/U-box"/>
    <property type="match status" value="1"/>
</dbReference>
<dbReference type="Gene3D" id="3.30.40.10">
    <property type="entry name" value="Zinc/RING finger domain, C3HC4 (zinc finger)"/>
    <property type="match status" value="1"/>
</dbReference>
<comment type="caution">
    <text evidence="12">The sequence shown here is derived from an EMBL/GenBank/DDBJ whole genome shotgun (WGS) entry which is preliminary data.</text>
</comment>
<dbReference type="Pfam" id="PF06391">
    <property type="entry name" value="MAT1"/>
    <property type="match status" value="1"/>
</dbReference>
<evidence type="ECO:0000256" key="2">
    <source>
        <dbReference type="ARBA" id="ARBA00022723"/>
    </source>
</evidence>
<dbReference type="GO" id="GO:0005675">
    <property type="term" value="C:transcription factor TFIIH holo complex"/>
    <property type="evidence" value="ECO:0007669"/>
    <property type="project" value="InterPro"/>
</dbReference>
<dbReference type="Pfam" id="PF17121">
    <property type="entry name" value="zf-C3HC4_5"/>
    <property type="match status" value="1"/>
</dbReference>
<evidence type="ECO:0000256" key="8">
    <source>
        <dbReference type="ARBA" id="ARBA00077720"/>
    </source>
</evidence>
<evidence type="ECO:0000259" key="11">
    <source>
        <dbReference type="PROSITE" id="PS50089"/>
    </source>
</evidence>
<evidence type="ECO:0000256" key="6">
    <source>
        <dbReference type="ARBA" id="ARBA00074719"/>
    </source>
</evidence>
<dbReference type="GO" id="GO:0006289">
    <property type="term" value="P:nucleotide-excision repair"/>
    <property type="evidence" value="ECO:0007669"/>
    <property type="project" value="InterPro"/>
</dbReference>
<keyword evidence="2" id="KW-0479">Metal-binding</keyword>
<comment type="subcellular location">
    <subcellularLocation>
        <location evidence="1">Nucleus</location>
    </subcellularLocation>
</comment>
<dbReference type="InterPro" id="IPR015877">
    <property type="entry name" value="MAT1_centre"/>
</dbReference>
<dbReference type="InterPro" id="IPR004575">
    <property type="entry name" value="MAT1/Tfb3"/>
</dbReference>
<protein>
    <recommendedName>
        <fullName evidence="6">CDK-activating kinase assembly factor MAT1</fullName>
    </recommendedName>
    <alternativeName>
        <fullName evidence="9">CDK7/cyclin-H assembly factor</fullName>
    </alternativeName>
    <alternativeName>
        <fullName evidence="7">Menage a trois</fullName>
    </alternativeName>
    <alternativeName>
        <fullName evidence="8">RING finger protein MAT1</fullName>
    </alternativeName>
</protein>
<dbReference type="EMBL" id="JARAKH010000049">
    <property type="protein sequence ID" value="KAK8376049.1"/>
    <property type="molecule type" value="Genomic_DNA"/>
</dbReference>
<dbReference type="InterPro" id="IPR013083">
    <property type="entry name" value="Znf_RING/FYVE/PHD"/>
</dbReference>
<keyword evidence="4" id="KW-0862">Zinc</keyword>
<dbReference type="PROSITE" id="PS00518">
    <property type="entry name" value="ZF_RING_1"/>
    <property type="match status" value="1"/>
</dbReference>
<dbReference type="Proteomes" id="UP001487740">
    <property type="component" value="Unassembled WGS sequence"/>
</dbReference>
<dbReference type="GO" id="GO:0008270">
    <property type="term" value="F:zinc ion binding"/>
    <property type="evidence" value="ECO:0007669"/>
    <property type="project" value="UniProtKB-KW"/>
</dbReference>
<keyword evidence="13" id="KW-1185">Reference proteome</keyword>
<name>A0AAW0SM35_SCYPA</name>
<evidence type="ECO:0000256" key="4">
    <source>
        <dbReference type="ARBA" id="ARBA00022833"/>
    </source>
</evidence>